<dbReference type="PANTHER" id="PTHR10736:SF0">
    <property type="entry name" value="BESTROPHIN HOMOLOG"/>
    <property type="match status" value="1"/>
</dbReference>
<organism evidence="7 8">
    <name type="scientific">Prorocentrum cordatum</name>
    <dbReference type="NCBI Taxonomy" id="2364126"/>
    <lineage>
        <taxon>Eukaryota</taxon>
        <taxon>Sar</taxon>
        <taxon>Alveolata</taxon>
        <taxon>Dinophyceae</taxon>
        <taxon>Prorocentrales</taxon>
        <taxon>Prorocentraceae</taxon>
        <taxon>Prorocentrum</taxon>
    </lineage>
</organism>
<evidence type="ECO:0000256" key="5">
    <source>
        <dbReference type="ARBA" id="ARBA00034769"/>
    </source>
</evidence>
<dbReference type="EMBL" id="CAUYUJ010001558">
    <property type="protein sequence ID" value="CAK0796481.1"/>
    <property type="molecule type" value="Genomic_DNA"/>
</dbReference>
<comment type="subcellular location">
    <subcellularLocation>
        <location evidence="1">Membrane</location>
    </subcellularLocation>
</comment>
<name>A0ABN9PTG4_9DINO</name>
<feature type="transmembrane region" description="Helical" evidence="6">
    <location>
        <begin position="324"/>
        <end position="343"/>
    </location>
</feature>
<keyword evidence="2 6" id="KW-0812">Transmembrane</keyword>
<dbReference type="Pfam" id="PF01062">
    <property type="entry name" value="Bestrophin"/>
    <property type="match status" value="1"/>
</dbReference>
<comment type="similarity">
    <text evidence="5">Belongs to the anion channel-forming bestrophin (TC 1.A.46) family. Calcium-sensitive chloride channel subfamily.</text>
</comment>
<dbReference type="InterPro" id="IPR000615">
    <property type="entry name" value="Bestrophin"/>
</dbReference>
<evidence type="ECO:0000256" key="3">
    <source>
        <dbReference type="ARBA" id="ARBA00022989"/>
    </source>
</evidence>
<reference evidence="7" key="1">
    <citation type="submission" date="2023-10" db="EMBL/GenBank/DDBJ databases">
        <authorList>
            <person name="Chen Y."/>
            <person name="Shah S."/>
            <person name="Dougan E. K."/>
            <person name="Thang M."/>
            <person name="Chan C."/>
        </authorList>
    </citation>
    <scope>NUCLEOTIDE SEQUENCE [LARGE SCALE GENOMIC DNA]</scope>
</reference>
<dbReference type="Proteomes" id="UP001189429">
    <property type="component" value="Unassembled WGS sequence"/>
</dbReference>
<evidence type="ECO:0000256" key="6">
    <source>
        <dbReference type="SAM" id="Phobius"/>
    </source>
</evidence>
<feature type="transmembrane region" description="Helical" evidence="6">
    <location>
        <begin position="161"/>
        <end position="182"/>
    </location>
</feature>
<evidence type="ECO:0000313" key="7">
    <source>
        <dbReference type="EMBL" id="CAK0796481.1"/>
    </source>
</evidence>
<gene>
    <name evidence="7" type="ORF">PCOR1329_LOCUS5858</name>
</gene>
<evidence type="ECO:0000256" key="1">
    <source>
        <dbReference type="ARBA" id="ARBA00004370"/>
    </source>
</evidence>
<keyword evidence="8" id="KW-1185">Reference proteome</keyword>
<evidence type="ECO:0000256" key="4">
    <source>
        <dbReference type="ARBA" id="ARBA00023136"/>
    </source>
</evidence>
<dbReference type="PANTHER" id="PTHR10736">
    <property type="entry name" value="BESTROPHIN"/>
    <property type="match status" value="1"/>
</dbReference>
<accession>A0ABN9PTG4</accession>
<proteinExistence type="inferred from homology"/>
<keyword evidence="4 6" id="KW-0472">Membrane</keyword>
<evidence type="ECO:0000313" key="8">
    <source>
        <dbReference type="Proteomes" id="UP001189429"/>
    </source>
</evidence>
<keyword evidence="3 6" id="KW-1133">Transmembrane helix</keyword>
<sequence length="440" mass="48800">MPSGAHEKTPLLQRCPELSEMPTDLHEDALTGHREQLAGTAAARSFAHRGRVKSHWNLSTNIAAEDMKLGFNGIASFQSKETSLDGEASEAKLIKYSDDVGTFKALMYVSGTVLMSKALWKSCAIYWILASLCAIGAYVAQQNIIKRGQQVPDFSESFETMANYFTALIGFMISMFVTTLFGRWWAIRTDGLGGLWGAVDDLIVLLSIHMPSRDDRAIKERILRLGLLSHRLVYAQAQSLESREHLKQLVNVGLMTVEELDVLEKEFSKPQAVWVWIGQILHALAAKGKFQCNDVMLPKLDKLCVKARSSIGLIFAYTDTQVPFAYVHLLVLSIIFSNCLIALKCGLAIGFCFGSSPGQTTIDVPNAMKVIVQVCHLARGSVDSVLLPCFRPHRLGACQPTWHGLSLPSWLFLPRVDEEREYELYADRREDAGSVAGCLM</sequence>
<feature type="transmembrane region" description="Helical" evidence="6">
    <location>
        <begin position="124"/>
        <end position="141"/>
    </location>
</feature>
<protein>
    <recommendedName>
        <fullName evidence="9">Bestrophin homolog</fullName>
    </recommendedName>
</protein>
<comment type="caution">
    <text evidence="7">The sequence shown here is derived from an EMBL/GenBank/DDBJ whole genome shotgun (WGS) entry which is preliminary data.</text>
</comment>
<evidence type="ECO:0008006" key="9">
    <source>
        <dbReference type="Google" id="ProtNLM"/>
    </source>
</evidence>
<dbReference type="InterPro" id="IPR021134">
    <property type="entry name" value="Bestrophin-like"/>
</dbReference>
<evidence type="ECO:0000256" key="2">
    <source>
        <dbReference type="ARBA" id="ARBA00022692"/>
    </source>
</evidence>